<accession>A0A183GDD0</accession>
<dbReference type="Proteomes" id="UP000050761">
    <property type="component" value="Unassembled WGS sequence"/>
</dbReference>
<name>A0A183GDD0_HELPZ</name>
<evidence type="ECO:0000313" key="3">
    <source>
        <dbReference type="Proteomes" id="UP000050761"/>
    </source>
</evidence>
<dbReference type="WBParaSite" id="HPBE_0002024201-mRNA-1">
    <property type="protein sequence ID" value="HPBE_0002024201-mRNA-1"/>
    <property type="gene ID" value="HPBE_0002024201"/>
</dbReference>
<dbReference type="AlphaFoldDB" id="A0A183GDD0"/>
<proteinExistence type="predicted"/>
<gene>
    <name evidence="2" type="ORF">HPBE_LOCUS20241</name>
</gene>
<feature type="compositionally biased region" description="Basic and acidic residues" evidence="1">
    <location>
        <begin position="1"/>
        <end position="12"/>
    </location>
</feature>
<dbReference type="EMBL" id="UZAH01031987">
    <property type="protein sequence ID" value="VDP18951.1"/>
    <property type="molecule type" value="Genomic_DNA"/>
</dbReference>
<feature type="compositionally biased region" description="Basic and acidic residues" evidence="1">
    <location>
        <begin position="29"/>
        <end position="39"/>
    </location>
</feature>
<accession>A0A3P8B9P2</accession>
<keyword evidence="3" id="KW-1185">Reference proteome</keyword>
<feature type="compositionally biased region" description="Low complexity" evidence="1">
    <location>
        <begin position="87"/>
        <end position="97"/>
    </location>
</feature>
<protein>
    <submittedName>
        <fullName evidence="2 4">Uncharacterized protein</fullName>
    </submittedName>
</protein>
<feature type="region of interest" description="Disordered" evidence="1">
    <location>
        <begin position="78"/>
        <end position="97"/>
    </location>
</feature>
<organism evidence="3 4">
    <name type="scientific">Heligmosomoides polygyrus</name>
    <name type="common">Parasitic roundworm</name>
    <dbReference type="NCBI Taxonomy" id="6339"/>
    <lineage>
        <taxon>Eukaryota</taxon>
        <taxon>Metazoa</taxon>
        <taxon>Ecdysozoa</taxon>
        <taxon>Nematoda</taxon>
        <taxon>Chromadorea</taxon>
        <taxon>Rhabditida</taxon>
        <taxon>Rhabditina</taxon>
        <taxon>Rhabditomorpha</taxon>
        <taxon>Strongyloidea</taxon>
        <taxon>Heligmosomidae</taxon>
        <taxon>Heligmosomoides</taxon>
    </lineage>
</organism>
<reference evidence="2 3" key="1">
    <citation type="submission" date="2018-11" db="EMBL/GenBank/DDBJ databases">
        <authorList>
            <consortium name="Pathogen Informatics"/>
        </authorList>
    </citation>
    <scope>NUCLEOTIDE SEQUENCE [LARGE SCALE GENOMIC DNA]</scope>
</reference>
<evidence type="ECO:0000256" key="1">
    <source>
        <dbReference type="SAM" id="MobiDB-lite"/>
    </source>
</evidence>
<sequence length="97" mass="10618">MECAGEAKKDGLHVSALSNDHPPIPSLKSDFRYRPHRPFDSTPSPIRLSTCGRLHRPFDSQPAADSIVRLTLNLPPSTPLAHYHAVSSSSRRSSTST</sequence>
<feature type="region of interest" description="Disordered" evidence="1">
    <location>
        <begin position="1"/>
        <end position="48"/>
    </location>
</feature>
<reference evidence="4" key="2">
    <citation type="submission" date="2019-09" db="UniProtKB">
        <authorList>
            <consortium name="WormBaseParasite"/>
        </authorList>
    </citation>
    <scope>IDENTIFICATION</scope>
</reference>
<evidence type="ECO:0000313" key="2">
    <source>
        <dbReference type="EMBL" id="VDP18951.1"/>
    </source>
</evidence>
<evidence type="ECO:0000313" key="4">
    <source>
        <dbReference type="WBParaSite" id="HPBE_0002024201-mRNA-1"/>
    </source>
</evidence>